<dbReference type="InterPro" id="IPR016162">
    <property type="entry name" value="Ald_DH_N"/>
</dbReference>
<keyword evidence="2 6" id="KW-0560">Oxidoreductase</keyword>
<dbReference type="EMBL" id="QOKY01000195">
    <property type="protein sequence ID" value="RMZ53767.1"/>
    <property type="molecule type" value="Genomic_DNA"/>
</dbReference>
<evidence type="ECO:0000256" key="3">
    <source>
        <dbReference type="ARBA" id="ARBA00023027"/>
    </source>
</evidence>
<dbReference type="SUPFAM" id="SSF53720">
    <property type="entry name" value="ALDH-like"/>
    <property type="match status" value="1"/>
</dbReference>
<comment type="caution">
    <text evidence="8">The sequence shown here is derived from an EMBL/GenBank/DDBJ whole genome shotgun (WGS) entry which is preliminary data.</text>
</comment>
<dbReference type="PANTHER" id="PTHR43860:SF2">
    <property type="entry name" value="BETAINE ALDEHYDE DEHYDROGENASE-RELATED"/>
    <property type="match status" value="1"/>
</dbReference>
<dbReference type="Pfam" id="PF00171">
    <property type="entry name" value="Aldedh"/>
    <property type="match status" value="1"/>
</dbReference>
<evidence type="ECO:0000256" key="2">
    <source>
        <dbReference type="ARBA" id="ARBA00023002"/>
    </source>
</evidence>
<proteinExistence type="inferred from homology"/>
<evidence type="ECO:0000313" key="8">
    <source>
        <dbReference type="EMBL" id="RMZ53767.1"/>
    </source>
</evidence>
<keyword evidence="3" id="KW-0520">NAD</keyword>
<dbReference type="PROSITE" id="PS00687">
    <property type="entry name" value="ALDEHYDE_DEHYDR_GLU"/>
    <property type="match status" value="1"/>
</dbReference>
<dbReference type="Gene3D" id="3.40.605.10">
    <property type="entry name" value="Aldehyde Dehydrogenase, Chain A, domain 1"/>
    <property type="match status" value="1"/>
</dbReference>
<evidence type="ECO:0000259" key="7">
    <source>
        <dbReference type="Pfam" id="PF00171"/>
    </source>
</evidence>
<reference evidence="9" key="1">
    <citation type="journal article" date="2018" name="Algal Res.">
        <title>Characterization of plant carbon substrate utilization by Auxenochlorella protothecoides.</title>
        <authorList>
            <person name="Vogler B.W."/>
            <person name="Starkenburg S.R."/>
            <person name="Sudasinghe N."/>
            <person name="Schambach J.Y."/>
            <person name="Rollin J.A."/>
            <person name="Pattathil S."/>
            <person name="Barry A.N."/>
        </authorList>
    </citation>
    <scope>NUCLEOTIDE SEQUENCE [LARGE SCALE GENOMIC DNA]</scope>
    <source>
        <strain evidence="9">UTEX 25</strain>
    </source>
</reference>
<protein>
    <recommendedName>
        <fullName evidence="7">Aldehyde dehydrogenase domain-containing protein</fullName>
    </recommendedName>
</protein>
<dbReference type="AlphaFoldDB" id="A0A3M7KTU0"/>
<dbReference type="InterPro" id="IPR016161">
    <property type="entry name" value="Ald_DH/histidinol_DH"/>
</dbReference>
<evidence type="ECO:0000256" key="6">
    <source>
        <dbReference type="RuleBase" id="RU003345"/>
    </source>
</evidence>
<name>A0A3M7KTU0_AUXPR</name>
<feature type="active site" evidence="5">
    <location>
        <position position="257"/>
    </location>
</feature>
<dbReference type="InterPro" id="IPR015590">
    <property type="entry name" value="Aldehyde_DH_dom"/>
</dbReference>
<dbReference type="GO" id="GO:0004029">
    <property type="term" value="F:aldehyde dehydrogenase (NAD+) activity"/>
    <property type="evidence" value="ECO:0007669"/>
    <property type="project" value="UniProtKB-ARBA"/>
</dbReference>
<evidence type="ECO:0000256" key="5">
    <source>
        <dbReference type="PROSITE-ProRule" id="PRU10007"/>
    </source>
</evidence>
<organism evidence="8 9">
    <name type="scientific">Auxenochlorella protothecoides</name>
    <name type="common">Green microalga</name>
    <name type="synonym">Chlorella protothecoides</name>
    <dbReference type="NCBI Taxonomy" id="3075"/>
    <lineage>
        <taxon>Eukaryota</taxon>
        <taxon>Viridiplantae</taxon>
        <taxon>Chlorophyta</taxon>
        <taxon>core chlorophytes</taxon>
        <taxon>Trebouxiophyceae</taxon>
        <taxon>Chlorellales</taxon>
        <taxon>Chlorellaceae</taxon>
        <taxon>Auxenochlorella</taxon>
    </lineage>
</organism>
<dbReference type="InterPro" id="IPR016163">
    <property type="entry name" value="Ald_DH_C"/>
</dbReference>
<feature type="domain" description="Aldehyde dehydrogenase" evidence="7">
    <location>
        <begin position="16"/>
        <end position="490"/>
    </location>
</feature>
<accession>A0A3M7KTU0</accession>
<sequence>MSVAIPKRQLFIGGRWVEPVKGGRLPVINPSTEEEIGTIPAATPADVDAAVSAAQACVDSGDWTRSTGAYRAKILHAIADKVREQKTFLATLESLDNGKPLAEAEWDVDDVATCFDYYADLAAALDARQYEPVDLGAEGFECALRRDPLGVVALITPWNYPLLMSTWKVAPALAAGNAAVLKPSEAASLTSLELAGIAGGAGLPPGALNVVTGLGPDAGAPLSADPRVAKVAFTGSTGTGRAVYLAAARNLRPAVMELGGKSALIVFDDADVARAVEWAMFGVFWTNGQICSSTSRLLVQRGIAPAFYKQLKRRTESIMARREGWGGISDPLVPGCRLGPLVNELQYKKVVGYVEAGKADGATLLTGGRRPPHMPKGYYLEPTVFIDCKPEHRIWREEIFGPVLASATFETEAEAIALANGSEFGLAAGVISSDLERCRRVQEALQVGICWINCSQPCFCQAPWGGVKNSGFGRELGPFGFEGFMSVKQVTTYTSSDKWDWYPETGPSPRL</sequence>
<dbReference type="InterPro" id="IPR029510">
    <property type="entry name" value="Ald_DH_CS_GLU"/>
</dbReference>
<dbReference type="FunFam" id="3.40.605.10:FF:000007">
    <property type="entry name" value="NAD/NADP-dependent betaine aldehyde dehydrogenase"/>
    <property type="match status" value="1"/>
</dbReference>
<dbReference type="Gene3D" id="3.40.309.10">
    <property type="entry name" value="Aldehyde Dehydrogenase, Chain A, domain 2"/>
    <property type="match status" value="1"/>
</dbReference>
<evidence type="ECO:0000256" key="1">
    <source>
        <dbReference type="ARBA" id="ARBA00009986"/>
    </source>
</evidence>
<comment type="pathway">
    <text evidence="4">Amine and polyamine biosynthesis; betaine biosynthesis via choline pathway; betaine from betaine aldehyde: step 1/1.</text>
</comment>
<dbReference type="PANTHER" id="PTHR43860">
    <property type="entry name" value="BETAINE ALDEHYDE DEHYDROGENASE"/>
    <property type="match status" value="1"/>
</dbReference>
<evidence type="ECO:0000256" key="4">
    <source>
        <dbReference type="ARBA" id="ARBA00037921"/>
    </source>
</evidence>
<gene>
    <name evidence="8" type="ORF">APUTEX25_003906</name>
</gene>
<dbReference type="Proteomes" id="UP000279271">
    <property type="component" value="Unassembled WGS sequence"/>
</dbReference>
<comment type="similarity">
    <text evidence="1 6">Belongs to the aldehyde dehydrogenase family.</text>
</comment>
<dbReference type="FunFam" id="3.40.309.10:FF:000012">
    <property type="entry name" value="Betaine aldehyde dehydrogenase"/>
    <property type="match status" value="1"/>
</dbReference>
<evidence type="ECO:0000313" key="9">
    <source>
        <dbReference type="Proteomes" id="UP000279271"/>
    </source>
</evidence>